<organism evidence="1 2">
    <name type="scientific">Coniochaeta ligniaria NRRL 30616</name>
    <dbReference type="NCBI Taxonomy" id="1408157"/>
    <lineage>
        <taxon>Eukaryota</taxon>
        <taxon>Fungi</taxon>
        <taxon>Dikarya</taxon>
        <taxon>Ascomycota</taxon>
        <taxon>Pezizomycotina</taxon>
        <taxon>Sordariomycetes</taxon>
        <taxon>Sordariomycetidae</taxon>
        <taxon>Coniochaetales</taxon>
        <taxon>Coniochaetaceae</taxon>
        <taxon>Coniochaeta</taxon>
    </lineage>
</organism>
<evidence type="ECO:0000313" key="1">
    <source>
        <dbReference type="EMBL" id="OIW32325.1"/>
    </source>
</evidence>
<dbReference type="EMBL" id="KV875095">
    <property type="protein sequence ID" value="OIW32325.1"/>
    <property type="molecule type" value="Genomic_DNA"/>
</dbReference>
<accession>A0A1J7IYF2</accession>
<name>A0A1J7IYF2_9PEZI</name>
<protein>
    <recommendedName>
        <fullName evidence="3">Major facilitator superfamily (MFS) profile domain-containing protein</fullName>
    </recommendedName>
</protein>
<dbReference type="Proteomes" id="UP000182658">
    <property type="component" value="Unassembled WGS sequence"/>
</dbReference>
<dbReference type="InParanoid" id="A0A1J7IYF2"/>
<dbReference type="OrthoDB" id="10021397at2759"/>
<dbReference type="AlphaFoldDB" id="A0A1J7IYF2"/>
<proteinExistence type="predicted"/>
<keyword evidence="2" id="KW-1185">Reference proteome</keyword>
<gene>
    <name evidence="1" type="ORF">CONLIGDRAFT_266518</name>
</gene>
<reference evidence="1 2" key="1">
    <citation type="submission" date="2016-10" db="EMBL/GenBank/DDBJ databases">
        <title>Draft genome sequence of Coniochaeta ligniaria NRRL30616, a lignocellulolytic fungus for bioabatement of inhibitors in plant biomass hydrolysates.</title>
        <authorList>
            <consortium name="DOE Joint Genome Institute"/>
            <person name="Jimenez D.J."/>
            <person name="Hector R.E."/>
            <person name="Riley R."/>
            <person name="Sun H."/>
            <person name="Grigoriev I.V."/>
            <person name="Van Elsas J.D."/>
            <person name="Nichols N.N."/>
        </authorList>
    </citation>
    <scope>NUCLEOTIDE SEQUENCE [LARGE SCALE GENOMIC DNA]</scope>
    <source>
        <strain evidence="1 2">NRRL 30616</strain>
    </source>
</reference>
<evidence type="ECO:0000313" key="2">
    <source>
        <dbReference type="Proteomes" id="UP000182658"/>
    </source>
</evidence>
<sequence length="88" mass="10155">MLNMHFLIFATMVVLFIKMTCSNTRVFVPIYFLPLYFQFIKTDSPIVVGVRMLSYAPFQSIIAILSSWLIGKTGCYVTWLSLLDTLYT</sequence>
<evidence type="ECO:0008006" key="3">
    <source>
        <dbReference type="Google" id="ProtNLM"/>
    </source>
</evidence>